<keyword evidence="1" id="KW-0732">Signal</keyword>
<protein>
    <recommendedName>
        <fullName evidence="4">Secreted protein</fullName>
    </recommendedName>
</protein>
<dbReference type="Proteomes" id="UP000826462">
    <property type="component" value="Chromosome 2"/>
</dbReference>
<dbReference type="RefSeq" id="WP_219801140.1">
    <property type="nucleotide sequence ID" value="NZ_CP080096.1"/>
</dbReference>
<feature type="chain" id="PRO_5045266211" description="Secreted protein" evidence="1">
    <location>
        <begin position="24"/>
        <end position="109"/>
    </location>
</feature>
<name>A0ABX8USF3_9BURK</name>
<sequence>MRASLASVATGFALAVAGALPFAALPVPTQCAELASIAVSLVIPQTCVIASEPRVSEPGLAQGVSRPVVTCMHNEPYGIAQMPLDPTDAASTLQLAAPGTRAAVWTVGF</sequence>
<feature type="signal peptide" evidence="1">
    <location>
        <begin position="1"/>
        <end position="23"/>
    </location>
</feature>
<evidence type="ECO:0000313" key="2">
    <source>
        <dbReference type="EMBL" id="QYD71711.1"/>
    </source>
</evidence>
<organism evidence="2 3">
    <name type="scientific">Paraburkholderia edwinii</name>
    <dbReference type="NCBI Taxonomy" id="2861782"/>
    <lineage>
        <taxon>Bacteria</taxon>
        <taxon>Pseudomonadati</taxon>
        <taxon>Pseudomonadota</taxon>
        <taxon>Betaproteobacteria</taxon>
        <taxon>Burkholderiales</taxon>
        <taxon>Burkholderiaceae</taxon>
        <taxon>Paraburkholderia</taxon>
    </lineage>
</organism>
<proteinExistence type="predicted"/>
<evidence type="ECO:0000313" key="3">
    <source>
        <dbReference type="Proteomes" id="UP000826462"/>
    </source>
</evidence>
<evidence type="ECO:0000256" key="1">
    <source>
        <dbReference type="SAM" id="SignalP"/>
    </source>
</evidence>
<reference evidence="2 3" key="1">
    <citation type="submission" date="2021-07" db="EMBL/GenBank/DDBJ databases">
        <title>Paraburkholderia edwinii protects Aspergillus sp. from phenazines by acting as a toxin sponge.</title>
        <authorList>
            <person name="Dahlstrom K.M."/>
            <person name="Newman D.K."/>
        </authorList>
    </citation>
    <scope>NUCLEOTIDE SEQUENCE [LARGE SCALE GENOMIC DNA]</scope>
    <source>
        <strain evidence="2 3">Pe01</strain>
    </source>
</reference>
<evidence type="ECO:0008006" key="4">
    <source>
        <dbReference type="Google" id="ProtNLM"/>
    </source>
</evidence>
<gene>
    <name evidence="2" type="ORF">KZJ38_32500</name>
</gene>
<keyword evidence="3" id="KW-1185">Reference proteome</keyword>
<accession>A0ABX8USF3</accession>
<dbReference type="EMBL" id="CP080096">
    <property type="protein sequence ID" value="QYD71711.1"/>
    <property type="molecule type" value="Genomic_DNA"/>
</dbReference>